<protein>
    <submittedName>
        <fullName evidence="3">Extracellular solute-binding protein</fullName>
    </submittedName>
</protein>
<evidence type="ECO:0000256" key="1">
    <source>
        <dbReference type="ARBA" id="ARBA00022729"/>
    </source>
</evidence>
<dbReference type="Pfam" id="PF00497">
    <property type="entry name" value="SBP_bac_3"/>
    <property type="match status" value="1"/>
</dbReference>
<proteinExistence type="predicted"/>
<dbReference type="RefSeq" id="WP_043846241.1">
    <property type="nucleotide sequence ID" value="NZ_AQQW01000012.1"/>
</dbReference>
<dbReference type="Proteomes" id="UP000019063">
    <property type="component" value="Unassembled WGS sequence"/>
</dbReference>
<dbReference type="STRING" id="1379903.ATO8_16940"/>
<dbReference type="PATRIC" id="fig|1317118.6.peg.3488"/>
<accession>W4HF62</accession>
<evidence type="ECO:0000259" key="2">
    <source>
        <dbReference type="SMART" id="SM00062"/>
    </source>
</evidence>
<name>W4HF62_9RHOB</name>
<keyword evidence="4" id="KW-1185">Reference proteome</keyword>
<dbReference type="SMART" id="SM00062">
    <property type="entry name" value="PBPb"/>
    <property type="match status" value="1"/>
</dbReference>
<feature type="domain" description="Solute-binding protein family 3/N-terminal" evidence="2">
    <location>
        <begin position="13"/>
        <end position="224"/>
    </location>
</feature>
<dbReference type="AlphaFoldDB" id="W4HF62"/>
<gene>
    <name evidence="3" type="ORF">ATO8_16940</name>
</gene>
<evidence type="ECO:0000313" key="4">
    <source>
        <dbReference type="Proteomes" id="UP000019063"/>
    </source>
</evidence>
<dbReference type="SUPFAM" id="SSF53850">
    <property type="entry name" value="Periplasmic binding protein-like II"/>
    <property type="match status" value="1"/>
</dbReference>
<dbReference type="PANTHER" id="PTHR35936">
    <property type="entry name" value="MEMBRANE-BOUND LYTIC MUREIN TRANSGLYCOSYLASE F"/>
    <property type="match status" value="1"/>
</dbReference>
<sequence length="224" mass="23568">MTSDLAAIAPHPALRAAINLGNRALARRDGDALHGVSPALARRLADEIGKPVEFVVYDGAGKTFADATAGLWDVAFLAIDAKRAEAVSFTRPYKEIVATCAVRDGSPLTAVDEIDVPGTRILVGRGSAYDLHLTATLRHAELIRAADPGASFEQFRAGEADVVAGVLQSLQRAFPDGGGIRILPGRITTVRQAMVLPGHDPARIAALDDFVGRALAEGFVDTHS</sequence>
<evidence type="ECO:0000313" key="3">
    <source>
        <dbReference type="EMBL" id="ETW11377.1"/>
    </source>
</evidence>
<dbReference type="eggNOG" id="COG0834">
    <property type="taxonomic scope" value="Bacteria"/>
</dbReference>
<reference evidence="3 4" key="1">
    <citation type="journal article" date="2014" name="Antonie Van Leeuwenhoek">
        <title>Roseivivax atlanticus sp. nov., isolated from surface seawater of the Atlantic Ocean.</title>
        <authorList>
            <person name="Li G."/>
            <person name="Lai Q."/>
            <person name="Liu X."/>
            <person name="Sun F."/>
            <person name="Shao Z."/>
        </authorList>
    </citation>
    <scope>NUCLEOTIDE SEQUENCE [LARGE SCALE GENOMIC DNA]</scope>
    <source>
        <strain evidence="3 4">22II-s10s</strain>
    </source>
</reference>
<dbReference type="InterPro" id="IPR001638">
    <property type="entry name" value="Solute-binding_3/MltF_N"/>
</dbReference>
<organism evidence="3 4">
    <name type="scientific">Roseivivax marinus</name>
    <dbReference type="NCBI Taxonomy" id="1379903"/>
    <lineage>
        <taxon>Bacteria</taxon>
        <taxon>Pseudomonadati</taxon>
        <taxon>Pseudomonadota</taxon>
        <taxon>Alphaproteobacteria</taxon>
        <taxon>Rhodobacterales</taxon>
        <taxon>Roseobacteraceae</taxon>
        <taxon>Roseivivax</taxon>
    </lineage>
</organism>
<dbReference type="PANTHER" id="PTHR35936:SF17">
    <property type="entry name" value="ARGININE-BINDING EXTRACELLULAR PROTEIN ARTP"/>
    <property type="match status" value="1"/>
</dbReference>
<keyword evidence="1" id="KW-0732">Signal</keyword>
<dbReference type="Gene3D" id="3.40.190.10">
    <property type="entry name" value="Periplasmic binding protein-like II"/>
    <property type="match status" value="2"/>
</dbReference>
<dbReference type="EMBL" id="AQQW01000012">
    <property type="protein sequence ID" value="ETW11377.1"/>
    <property type="molecule type" value="Genomic_DNA"/>
</dbReference>
<comment type="caution">
    <text evidence="3">The sequence shown here is derived from an EMBL/GenBank/DDBJ whole genome shotgun (WGS) entry which is preliminary data.</text>
</comment>